<gene>
    <name evidence="1" type="ORF">KIH39_07225</name>
</gene>
<accession>A0A8E6B967</accession>
<proteinExistence type="predicted"/>
<evidence type="ECO:0000313" key="2">
    <source>
        <dbReference type="Proteomes" id="UP000676194"/>
    </source>
</evidence>
<dbReference type="AlphaFoldDB" id="A0A8E6B967"/>
<keyword evidence="2" id="KW-1185">Reference proteome</keyword>
<reference evidence="1" key="1">
    <citation type="submission" date="2021-05" db="EMBL/GenBank/DDBJ databases">
        <title>Complete genome sequence of the cellulolytic planctomycete Telmatocola sphagniphila SP2T and characterization of the first cellulase from planctomycetes.</title>
        <authorList>
            <person name="Rakitin A.L."/>
            <person name="Beletsky A.V."/>
            <person name="Naumoff D.G."/>
            <person name="Kulichevskaya I.S."/>
            <person name="Mardanov A.V."/>
            <person name="Ravin N.V."/>
            <person name="Dedysh S.N."/>
        </authorList>
    </citation>
    <scope>NUCLEOTIDE SEQUENCE</scope>
    <source>
        <strain evidence="1">SP2T</strain>
    </source>
</reference>
<dbReference type="EMBL" id="CP074694">
    <property type="protein sequence ID" value="QVL33692.1"/>
    <property type="molecule type" value="Genomic_DNA"/>
</dbReference>
<dbReference type="RefSeq" id="WP_213498628.1">
    <property type="nucleotide sequence ID" value="NZ_CP074694.1"/>
</dbReference>
<evidence type="ECO:0000313" key="1">
    <source>
        <dbReference type="EMBL" id="QVL33692.1"/>
    </source>
</evidence>
<name>A0A8E6B967_9BACT</name>
<protein>
    <submittedName>
        <fullName evidence="1">Uncharacterized protein</fullName>
    </submittedName>
</protein>
<dbReference type="KEGG" id="tsph:KIH39_07225"/>
<organism evidence="1 2">
    <name type="scientific">Telmatocola sphagniphila</name>
    <dbReference type="NCBI Taxonomy" id="1123043"/>
    <lineage>
        <taxon>Bacteria</taxon>
        <taxon>Pseudomonadati</taxon>
        <taxon>Planctomycetota</taxon>
        <taxon>Planctomycetia</taxon>
        <taxon>Gemmatales</taxon>
        <taxon>Gemmataceae</taxon>
    </lineage>
</organism>
<dbReference type="Proteomes" id="UP000676194">
    <property type="component" value="Chromosome"/>
</dbReference>
<sequence>MLQKLQACGLIPPSNEVKIAERDKTKHPGKEGLYGQLLPIIHPFKGLDGRAIVLMDLDGNSHQGLQNEFRDALKASLRNDTVPIKITDGNRVGRLEEIVLEYEERRGSVVLVPVGNPEDKEVSSKYGIDRFAIDDWILKLALHQQAFEAVSEFEKLGYDRALKKFEEVSDLLRNNSLEVRKAKTYVQILRLIADIRPSTATVIGRIVEKAFASLGREEFTRLLKPFLSDLNDASSILRRTES</sequence>